<dbReference type="InterPro" id="IPR057394">
    <property type="entry name" value="PIGBOS1"/>
</dbReference>
<keyword evidence="2" id="KW-1133">Transmembrane helix</keyword>
<gene>
    <name evidence="3" type="ORF">BCR43DRAFT_485753</name>
</gene>
<keyword evidence="2" id="KW-0812">Transmembrane</keyword>
<name>A0A1X2HN00_SYNRA</name>
<dbReference type="Proteomes" id="UP000242180">
    <property type="component" value="Unassembled WGS sequence"/>
</dbReference>
<dbReference type="STRING" id="13706.A0A1X2HN00"/>
<evidence type="ECO:0000313" key="3">
    <source>
        <dbReference type="EMBL" id="ORZ00765.1"/>
    </source>
</evidence>
<dbReference type="Pfam" id="PF23670">
    <property type="entry name" value="PIGBOS1"/>
    <property type="match status" value="1"/>
</dbReference>
<organism evidence="3 4">
    <name type="scientific">Syncephalastrum racemosum</name>
    <name type="common">Filamentous fungus</name>
    <dbReference type="NCBI Taxonomy" id="13706"/>
    <lineage>
        <taxon>Eukaryota</taxon>
        <taxon>Fungi</taxon>
        <taxon>Fungi incertae sedis</taxon>
        <taxon>Mucoromycota</taxon>
        <taxon>Mucoromycotina</taxon>
        <taxon>Mucoromycetes</taxon>
        <taxon>Mucorales</taxon>
        <taxon>Syncephalastraceae</taxon>
        <taxon>Syncephalastrum</taxon>
    </lineage>
</organism>
<proteinExistence type="predicted"/>
<dbReference type="AlphaFoldDB" id="A0A1X2HN00"/>
<feature type="region of interest" description="Disordered" evidence="1">
    <location>
        <begin position="56"/>
        <end position="83"/>
    </location>
</feature>
<evidence type="ECO:0000256" key="2">
    <source>
        <dbReference type="SAM" id="Phobius"/>
    </source>
</evidence>
<keyword evidence="4" id="KW-1185">Reference proteome</keyword>
<feature type="transmembrane region" description="Helical" evidence="2">
    <location>
        <begin position="6"/>
        <end position="24"/>
    </location>
</feature>
<evidence type="ECO:0000256" key="1">
    <source>
        <dbReference type="SAM" id="MobiDB-lite"/>
    </source>
</evidence>
<accession>A0A1X2HN00</accession>
<dbReference type="InParanoid" id="A0A1X2HN00"/>
<protein>
    <submittedName>
        <fullName evidence="3">Uncharacterized protein</fullName>
    </submittedName>
</protein>
<dbReference type="OMA" id="WIMPSDE"/>
<comment type="caution">
    <text evidence="3">The sequence shown here is derived from an EMBL/GenBank/DDBJ whole genome shotgun (WGS) entry which is preliminary data.</text>
</comment>
<dbReference type="EMBL" id="MCGN01000002">
    <property type="protein sequence ID" value="ORZ00765.1"/>
    <property type="molecule type" value="Genomic_DNA"/>
</dbReference>
<evidence type="ECO:0000313" key="4">
    <source>
        <dbReference type="Proteomes" id="UP000242180"/>
    </source>
</evidence>
<reference evidence="3 4" key="1">
    <citation type="submission" date="2016-07" db="EMBL/GenBank/DDBJ databases">
        <title>Pervasive Adenine N6-methylation of Active Genes in Fungi.</title>
        <authorList>
            <consortium name="DOE Joint Genome Institute"/>
            <person name="Mondo S.J."/>
            <person name="Dannebaum R.O."/>
            <person name="Kuo R.C."/>
            <person name="Labutti K."/>
            <person name="Haridas S."/>
            <person name="Kuo A."/>
            <person name="Salamov A."/>
            <person name="Ahrendt S.R."/>
            <person name="Lipzen A."/>
            <person name="Sullivan W."/>
            <person name="Andreopoulos W.B."/>
            <person name="Clum A."/>
            <person name="Lindquist E."/>
            <person name="Daum C."/>
            <person name="Ramamoorthy G.K."/>
            <person name="Gryganskyi A."/>
            <person name="Culley D."/>
            <person name="Magnuson J.K."/>
            <person name="James T.Y."/>
            <person name="O'Malley M.A."/>
            <person name="Stajich J.E."/>
            <person name="Spatafora J.W."/>
            <person name="Visel A."/>
            <person name="Grigoriev I.V."/>
        </authorList>
    </citation>
    <scope>NUCLEOTIDE SEQUENCE [LARGE SCALE GENOMIC DNA]</scope>
    <source>
        <strain evidence="3 4">NRRL 2496</strain>
    </source>
</reference>
<keyword evidence="2" id="KW-0472">Membrane</keyword>
<sequence>MSQSRLVNILLAVGVGVGTGFYVFDPLLREYHTDTKGTWMLPGDEERLRRIEAAKHEAEQKAEGTVETHVSEEKKDFPISKTT</sequence>